<dbReference type="EMBL" id="JBHLYW010000009">
    <property type="protein sequence ID" value="MFC0077852.1"/>
    <property type="molecule type" value="Genomic_DNA"/>
</dbReference>
<dbReference type="RefSeq" id="WP_379686497.1">
    <property type="nucleotide sequence ID" value="NZ_JBHLYW010000009.1"/>
</dbReference>
<keyword evidence="2" id="KW-1185">Reference proteome</keyword>
<evidence type="ECO:0000313" key="2">
    <source>
        <dbReference type="Proteomes" id="UP001589734"/>
    </source>
</evidence>
<comment type="caution">
    <text evidence="1">The sequence shown here is derived from an EMBL/GenBank/DDBJ whole genome shotgun (WGS) entry which is preliminary data.</text>
</comment>
<gene>
    <name evidence="1" type="ORF">ACFFLS_12450</name>
</gene>
<dbReference type="Proteomes" id="UP001589734">
    <property type="component" value="Unassembled WGS sequence"/>
</dbReference>
<organism evidence="1 2">
    <name type="scientific">Flavobacterium procerum</name>
    <dbReference type="NCBI Taxonomy" id="1455569"/>
    <lineage>
        <taxon>Bacteria</taxon>
        <taxon>Pseudomonadati</taxon>
        <taxon>Bacteroidota</taxon>
        <taxon>Flavobacteriia</taxon>
        <taxon>Flavobacteriales</taxon>
        <taxon>Flavobacteriaceae</taxon>
        <taxon>Flavobacterium</taxon>
    </lineage>
</organism>
<evidence type="ECO:0000313" key="1">
    <source>
        <dbReference type="EMBL" id="MFC0077852.1"/>
    </source>
</evidence>
<sequence length="46" mass="5260">MNDIDKESLSNALKSIDQKIHRLNNQKIKAFFESLGLELRDDGAKD</sequence>
<name>A0ABV6BT84_9FLAO</name>
<reference evidence="1 2" key="1">
    <citation type="submission" date="2024-09" db="EMBL/GenBank/DDBJ databases">
        <authorList>
            <person name="Sun Q."/>
            <person name="Mori K."/>
        </authorList>
    </citation>
    <scope>NUCLEOTIDE SEQUENCE [LARGE SCALE GENOMIC DNA]</scope>
    <source>
        <strain evidence="1 2">CGMCC 1.12926</strain>
    </source>
</reference>
<protein>
    <submittedName>
        <fullName evidence="1">Uncharacterized protein</fullName>
    </submittedName>
</protein>
<proteinExistence type="predicted"/>
<accession>A0ABV6BT84</accession>